<comment type="subcellular location">
    <subcellularLocation>
        <location evidence="10">Plastid</location>
        <location evidence="10">Chloroplast</location>
    </subcellularLocation>
</comment>
<dbReference type="AlphaFoldDB" id="A0A2V0PR55"/>
<dbReference type="FunFam" id="3.90.700.10:FF:000002">
    <property type="entry name" value="L-aspartate oxidase"/>
    <property type="match status" value="1"/>
</dbReference>
<dbReference type="SUPFAM" id="SSF56425">
    <property type="entry name" value="Succinate dehydrogenase/fumarate reductase flavoprotein, catalytic domain"/>
    <property type="match status" value="1"/>
</dbReference>
<comment type="catalytic activity">
    <reaction evidence="9 10">
        <text>L-aspartate + O2 = iminosuccinate + H2O2</text>
        <dbReference type="Rhea" id="RHEA:25876"/>
        <dbReference type="ChEBI" id="CHEBI:15379"/>
        <dbReference type="ChEBI" id="CHEBI:16240"/>
        <dbReference type="ChEBI" id="CHEBI:29991"/>
        <dbReference type="ChEBI" id="CHEBI:77875"/>
        <dbReference type="EC" id="1.4.3.16"/>
    </reaction>
</comment>
<dbReference type="Gene3D" id="3.90.700.10">
    <property type="entry name" value="Succinate dehydrogenase/fumarate reductase flavoprotein, catalytic domain"/>
    <property type="match status" value="1"/>
</dbReference>
<dbReference type="EC" id="1.4.3.16" evidence="4 10"/>
<dbReference type="InterPro" id="IPR037099">
    <property type="entry name" value="Fum_R/Succ_DH_flav-like_C_sf"/>
</dbReference>
<evidence type="ECO:0000256" key="6">
    <source>
        <dbReference type="ARBA" id="ARBA00022642"/>
    </source>
</evidence>
<evidence type="ECO:0000256" key="8">
    <source>
        <dbReference type="ARBA" id="ARBA00023002"/>
    </source>
</evidence>
<gene>
    <name evidence="14" type="ORF">Rsub_12448</name>
</gene>
<name>A0A2V0PR55_9CHLO</name>
<evidence type="ECO:0000256" key="5">
    <source>
        <dbReference type="ARBA" id="ARBA00022630"/>
    </source>
</evidence>
<feature type="compositionally biased region" description="Gly residues" evidence="11">
    <location>
        <begin position="634"/>
        <end position="653"/>
    </location>
</feature>
<dbReference type="Proteomes" id="UP000247498">
    <property type="component" value="Unassembled WGS sequence"/>
</dbReference>
<evidence type="ECO:0000259" key="12">
    <source>
        <dbReference type="Pfam" id="PF00890"/>
    </source>
</evidence>
<evidence type="ECO:0000256" key="10">
    <source>
        <dbReference type="RuleBase" id="RU362049"/>
    </source>
</evidence>
<comment type="caution">
    <text evidence="14">The sequence shown here is derived from an EMBL/GenBank/DDBJ whole genome shotgun (WGS) entry which is preliminary data.</text>
</comment>
<dbReference type="Pfam" id="PF02910">
    <property type="entry name" value="Succ_DH_flav_C"/>
    <property type="match status" value="1"/>
</dbReference>
<evidence type="ECO:0000313" key="15">
    <source>
        <dbReference type="Proteomes" id="UP000247498"/>
    </source>
</evidence>
<evidence type="ECO:0000256" key="11">
    <source>
        <dbReference type="SAM" id="MobiDB-lite"/>
    </source>
</evidence>
<proteinExistence type="inferred from homology"/>
<keyword evidence="15" id="KW-1185">Reference proteome</keyword>
<dbReference type="InterPro" id="IPR036188">
    <property type="entry name" value="FAD/NAD-bd_sf"/>
</dbReference>
<dbReference type="InParanoid" id="A0A2V0PR55"/>
<dbReference type="Pfam" id="PF00890">
    <property type="entry name" value="FAD_binding_2"/>
    <property type="match status" value="1"/>
</dbReference>
<dbReference type="UniPathway" id="UPA00253">
    <property type="reaction ID" value="UER00326"/>
</dbReference>
<dbReference type="InterPro" id="IPR015939">
    <property type="entry name" value="Fum_Rdtase/Succ_DH_flav-like_C"/>
</dbReference>
<dbReference type="PANTHER" id="PTHR42716">
    <property type="entry name" value="L-ASPARTATE OXIDASE"/>
    <property type="match status" value="1"/>
</dbReference>
<keyword evidence="8 10" id="KW-0560">Oxidoreductase</keyword>
<dbReference type="Gene3D" id="1.20.58.100">
    <property type="entry name" value="Fumarate reductase/succinate dehydrogenase flavoprotein-like, C-terminal domain"/>
    <property type="match status" value="1"/>
</dbReference>
<keyword evidence="7 10" id="KW-0274">FAD</keyword>
<feature type="domain" description="FAD-dependent oxidoreductase 2 FAD-binding" evidence="12">
    <location>
        <begin position="91"/>
        <end position="471"/>
    </location>
</feature>
<feature type="region of interest" description="Disordered" evidence="11">
    <location>
        <begin position="603"/>
        <end position="674"/>
    </location>
</feature>
<dbReference type="GO" id="GO:0009507">
    <property type="term" value="C:chloroplast"/>
    <property type="evidence" value="ECO:0007669"/>
    <property type="project" value="UniProtKB-SubCell"/>
</dbReference>
<evidence type="ECO:0000259" key="13">
    <source>
        <dbReference type="Pfam" id="PF02910"/>
    </source>
</evidence>
<evidence type="ECO:0000256" key="4">
    <source>
        <dbReference type="ARBA" id="ARBA00012173"/>
    </source>
</evidence>
<organism evidence="14 15">
    <name type="scientific">Raphidocelis subcapitata</name>
    <dbReference type="NCBI Taxonomy" id="307507"/>
    <lineage>
        <taxon>Eukaryota</taxon>
        <taxon>Viridiplantae</taxon>
        <taxon>Chlorophyta</taxon>
        <taxon>core chlorophytes</taxon>
        <taxon>Chlorophyceae</taxon>
        <taxon>CS clade</taxon>
        <taxon>Sphaeropleales</taxon>
        <taxon>Selenastraceae</taxon>
        <taxon>Raphidocelis</taxon>
    </lineage>
</organism>
<comment type="function">
    <text evidence="10">Catalyzes the oxidation of L-aspartate to iminoaspartate.</text>
</comment>
<dbReference type="EMBL" id="BDRX01000170">
    <property type="protein sequence ID" value="GBF99735.1"/>
    <property type="molecule type" value="Genomic_DNA"/>
</dbReference>
<comment type="similarity">
    <text evidence="3 10">Belongs to the FAD-dependent oxidoreductase 2 family. NadB subfamily.</text>
</comment>
<dbReference type="GO" id="GO:0008734">
    <property type="term" value="F:L-aspartate oxidase activity"/>
    <property type="evidence" value="ECO:0007669"/>
    <property type="project" value="UniProtKB-UniRule"/>
</dbReference>
<dbReference type="PANTHER" id="PTHR42716:SF2">
    <property type="entry name" value="L-ASPARTATE OXIDASE, CHLOROPLASTIC"/>
    <property type="match status" value="1"/>
</dbReference>
<dbReference type="PRINTS" id="PR00411">
    <property type="entry name" value="PNDRDTASEI"/>
</dbReference>
<dbReference type="SUPFAM" id="SSF46977">
    <property type="entry name" value="Succinate dehydrogenase/fumarate reductase flavoprotein C-terminal domain"/>
    <property type="match status" value="1"/>
</dbReference>
<accession>A0A2V0PR55</accession>
<evidence type="ECO:0000256" key="2">
    <source>
        <dbReference type="ARBA" id="ARBA00004950"/>
    </source>
</evidence>
<dbReference type="Gene3D" id="3.50.50.60">
    <property type="entry name" value="FAD/NAD(P)-binding domain"/>
    <property type="match status" value="1"/>
</dbReference>
<dbReference type="FunCoup" id="A0A2V0PR55">
    <property type="interactions" value="163"/>
</dbReference>
<dbReference type="InterPro" id="IPR003953">
    <property type="entry name" value="FAD-dep_OxRdtase_2_FAD-bd"/>
</dbReference>
<dbReference type="GO" id="GO:0009435">
    <property type="term" value="P:NAD+ biosynthetic process"/>
    <property type="evidence" value="ECO:0007669"/>
    <property type="project" value="UniProtKB-UniPathway"/>
</dbReference>
<comment type="cofactor">
    <cofactor evidence="1 10">
        <name>FAD</name>
        <dbReference type="ChEBI" id="CHEBI:57692"/>
    </cofactor>
</comment>
<evidence type="ECO:0000256" key="1">
    <source>
        <dbReference type="ARBA" id="ARBA00001974"/>
    </source>
</evidence>
<dbReference type="OrthoDB" id="71672at2759"/>
<keyword evidence="6 10" id="KW-0662">Pyridine nucleotide biosynthesis</keyword>
<reference evidence="14 15" key="1">
    <citation type="journal article" date="2018" name="Sci. Rep.">
        <title>Raphidocelis subcapitata (=Pseudokirchneriella subcapitata) provides an insight into genome evolution and environmental adaptations in the Sphaeropleales.</title>
        <authorList>
            <person name="Suzuki S."/>
            <person name="Yamaguchi H."/>
            <person name="Nakajima N."/>
            <person name="Kawachi M."/>
        </authorList>
    </citation>
    <scope>NUCLEOTIDE SEQUENCE [LARGE SCALE GENOMIC DNA]</scope>
    <source>
        <strain evidence="14 15">NIES-35</strain>
    </source>
</reference>
<protein>
    <recommendedName>
        <fullName evidence="4 10">L-aspartate oxidase</fullName>
        <ecNumber evidence="4 10">1.4.3.16</ecNumber>
    </recommendedName>
</protein>
<evidence type="ECO:0000256" key="3">
    <source>
        <dbReference type="ARBA" id="ARBA00008562"/>
    </source>
</evidence>
<sequence length="674" mass="69775">MVAVSACRAPPAPRRTAARCCAARAGAAQLPLRRAPAAAAAAAPRRASRARAVAPRADVNADAFGAPAWRAAAAAARPAPRAGGPAVRQFDFIVIGSGIAGLSYALKVAPYGKVAVITKDAAAEGCTRYAQGGVCAVLDPFDSVEKHVRDTIVAGAHLNDSKAVDVVCREGPARVLELVQLGADFTRNPDGTLHLTREGGHSDRRIVHAADLTGAEIERALLAAARQTGQITFFEHHLAVDLVTDDVAGTPHCFGVDVLDTRSHAMCRFLGLSTMLACGGAGQVYPATTNPHVATGDGIAMAYRAGAAVSNMEFVQFHPTALYSPNGREGNRTFLITEAVRGEGGMLFNARGERFMPSYDERLELAPRDVVARAIQAEMLSHGSDHVWLDISHKPRGEVLDHFPNISARCLEEGIDITKDPIPVLPAQHYTCGGVATGLRGEVAGVQGLYAAGEVACSGLHGANRLASNSLLEGLVFADRAAGPSVAHAEYALRHCGRQLHYAAATASFSGARAPRPLAGPVKEWAAAKRAELRDTMWRAAGIVRRAGELRAALAGVEALGAEVAGVAEGYGVAAGLVELSNLVTCAELILSCALQRRESRGLHYTPDYPSTDPAGRPSLVARRGAPAAPPAPAGGGARGGGGGAGAAGGAAGPGKRASVQRDLAVRSTPQDQE</sequence>
<keyword evidence="5 10" id="KW-0285">Flavoprotein</keyword>
<dbReference type="InterPro" id="IPR005288">
    <property type="entry name" value="NadB"/>
</dbReference>
<evidence type="ECO:0000256" key="9">
    <source>
        <dbReference type="ARBA" id="ARBA00050942"/>
    </source>
</evidence>
<dbReference type="InterPro" id="IPR027477">
    <property type="entry name" value="Succ_DH/fumarate_Rdtase_cat_sf"/>
</dbReference>
<dbReference type="NCBIfam" id="TIGR00551">
    <property type="entry name" value="nadB"/>
    <property type="match status" value="1"/>
</dbReference>
<dbReference type="SUPFAM" id="SSF51905">
    <property type="entry name" value="FAD/NAD(P)-binding domain"/>
    <property type="match status" value="1"/>
</dbReference>
<comment type="pathway">
    <text evidence="2 10">Cofactor biosynthesis; NAD(+) biosynthesis; iminoaspartate from L-aspartate (oxidase route): step 1/1.</text>
</comment>
<evidence type="ECO:0000256" key="7">
    <source>
        <dbReference type="ARBA" id="ARBA00022827"/>
    </source>
</evidence>
<feature type="domain" description="Fumarate reductase/succinate dehydrogenase flavoprotein-like C-terminal" evidence="13">
    <location>
        <begin position="530"/>
        <end position="613"/>
    </location>
</feature>
<dbReference type="STRING" id="307507.A0A2V0PR55"/>
<evidence type="ECO:0000313" key="14">
    <source>
        <dbReference type="EMBL" id="GBF99735.1"/>
    </source>
</evidence>